<feature type="region of interest" description="Disordered" evidence="1">
    <location>
        <begin position="165"/>
        <end position="192"/>
    </location>
</feature>
<dbReference type="SUPFAM" id="SSF88659">
    <property type="entry name" value="Sigma3 and sigma4 domains of RNA polymerase sigma factors"/>
    <property type="match status" value="1"/>
</dbReference>
<dbReference type="InterPro" id="IPR007630">
    <property type="entry name" value="RNA_pol_sigma70_r4"/>
</dbReference>
<dbReference type="GO" id="GO:0006352">
    <property type="term" value="P:DNA-templated transcription initiation"/>
    <property type="evidence" value="ECO:0007669"/>
    <property type="project" value="InterPro"/>
</dbReference>
<organism evidence="4 5">
    <name type="scientific">Streptomyces liliiviolaceus</name>
    <dbReference type="NCBI Taxonomy" id="2823109"/>
    <lineage>
        <taxon>Bacteria</taxon>
        <taxon>Bacillati</taxon>
        <taxon>Actinomycetota</taxon>
        <taxon>Actinomycetes</taxon>
        <taxon>Kitasatosporales</taxon>
        <taxon>Streptomycetaceae</taxon>
        <taxon>Streptomyces</taxon>
    </lineage>
</organism>
<keyword evidence="2" id="KW-1133">Transmembrane helix</keyword>
<evidence type="ECO:0000256" key="1">
    <source>
        <dbReference type="SAM" id="MobiDB-lite"/>
    </source>
</evidence>
<accession>A0A940XPB0</accession>
<dbReference type="Gene3D" id="1.10.10.10">
    <property type="entry name" value="Winged helix-like DNA-binding domain superfamily/Winged helix DNA-binding domain"/>
    <property type="match status" value="1"/>
</dbReference>
<protein>
    <recommendedName>
        <fullName evidence="3">RNA polymerase sigma-70 region 4 domain-containing protein</fullName>
    </recommendedName>
</protein>
<gene>
    <name evidence="4" type="ORF">J8N05_06880</name>
</gene>
<dbReference type="InterPro" id="IPR013324">
    <property type="entry name" value="RNA_pol_sigma_r3/r4-like"/>
</dbReference>
<feature type="transmembrane region" description="Helical" evidence="2">
    <location>
        <begin position="214"/>
        <end position="233"/>
    </location>
</feature>
<feature type="region of interest" description="Disordered" evidence="1">
    <location>
        <begin position="78"/>
        <end position="109"/>
    </location>
</feature>
<keyword evidence="5" id="KW-1185">Reference proteome</keyword>
<sequence length="392" mass="41808">MDDDFTARAGEYWPRLTRTARLLTGNSADADRRARAAVAEVYARRRVPGDDAEFYVRRALVRGSLRRRRPRPVALLGRSWGSEGARGTGRSRHSARSGSTPEPYVPDPLDPLTEVLAGLPPRRRAVAVLRYWDGLTHREIAALLNSSRGAVKAVDRRAEKALRAHAAYREGAPGRRDPQVPRAEGPSEVPHAELPAPAIEAAGRTLRKRRRRTTAVLTSVGALLLVPLVVGAMRGSDSGSGGVTVSVERAAVRVVTPGERVTAAPGVQFWLSKDGTHLSAPGQPNQFRDAGKGDSEEGGAGSPALTLWADSTDGKRIFLSGVHRGSREASRVEVRTTEGTFTARLLTLAGSPGWSAWYVDAPLTGGGTSSPGITVKAYDSAGTLLARTDTPS</sequence>
<dbReference type="AlphaFoldDB" id="A0A940XPB0"/>
<dbReference type="EMBL" id="JAGPYQ010000001">
    <property type="protein sequence ID" value="MBQ0847937.1"/>
    <property type="molecule type" value="Genomic_DNA"/>
</dbReference>
<proteinExistence type="predicted"/>
<dbReference type="CDD" id="cd06171">
    <property type="entry name" value="Sigma70_r4"/>
    <property type="match status" value="1"/>
</dbReference>
<dbReference type="Proteomes" id="UP000677413">
    <property type="component" value="Unassembled WGS sequence"/>
</dbReference>
<keyword evidence="2" id="KW-0812">Transmembrane</keyword>
<evidence type="ECO:0000313" key="4">
    <source>
        <dbReference type="EMBL" id="MBQ0847937.1"/>
    </source>
</evidence>
<evidence type="ECO:0000313" key="5">
    <source>
        <dbReference type="Proteomes" id="UP000677413"/>
    </source>
</evidence>
<feature type="domain" description="RNA polymerase sigma-70 region 4" evidence="3">
    <location>
        <begin position="115"/>
        <end position="163"/>
    </location>
</feature>
<feature type="region of interest" description="Disordered" evidence="1">
    <location>
        <begin position="278"/>
        <end position="303"/>
    </location>
</feature>
<dbReference type="GO" id="GO:0003700">
    <property type="term" value="F:DNA-binding transcription factor activity"/>
    <property type="evidence" value="ECO:0007669"/>
    <property type="project" value="InterPro"/>
</dbReference>
<reference evidence="4 5" key="1">
    <citation type="submission" date="2021-04" db="EMBL/GenBank/DDBJ databases">
        <authorList>
            <person name="Tang X."/>
            <person name="Zhou X."/>
            <person name="Chen X."/>
            <person name="Cernava T."/>
            <person name="Zhang C."/>
        </authorList>
    </citation>
    <scope>NUCLEOTIDE SEQUENCE [LARGE SCALE GENOMIC DNA]</scope>
    <source>
        <strain evidence="4 5">BH-SS-21</strain>
    </source>
</reference>
<evidence type="ECO:0000259" key="3">
    <source>
        <dbReference type="Pfam" id="PF04545"/>
    </source>
</evidence>
<name>A0A940XPB0_9ACTN</name>
<dbReference type="InterPro" id="IPR036388">
    <property type="entry name" value="WH-like_DNA-bd_sf"/>
</dbReference>
<keyword evidence="2" id="KW-0472">Membrane</keyword>
<evidence type="ECO:0000256" key="2">
    <source>
        <dbReference type="SAM" id="Phobius"/>
    </source>
</evidence>
<dbReference type="RefSeq" id="WP_210881564.1">
    <property type="nucleotide sequence ID" value="NZ_JAGPYQ010000001.1"/>
</dbReference>
<comment type="caution">
    <text evidence="4">The sequence shown here is derived from an EMBL/GenBank/DDBJ whole genome shotgun (WGS) entry which is preliminary data.</text>
</comment>
<dbReference type="Pfam" id="PF04545">
    <property type="entry name" value="Sigma70_r4"/>
    <property type="match status" value="1"/>
</dbReference>